<organism evidence="4 5">
    <name type="scientific">Heliobacterium mobile</name>
    <name type="common">Heliobacillus mobilis</name>
    <dbReference type="NCBI Taxonomy" id="28064"/>
    <lineage>
        <taxon>Bacteria</taxon>
        <taxon>Bacillati</taxon>
        <taxon>Bacillota</taxon>
        <taxon>Clostridia</taxon>
        <taxon>Eubacteriales</taxon>
        <taxon>Heliobacteriaceae</taxon>
        <taxon>Heliobacterium</taxon>
    </lineage>
</organism>
<dbReference type="Proteomes" id="UP000430670">
    <property type="component" value="Unassembled WGS sequence"/>
</dbReference>
<dbReference type="InterPro" id="IPR050097">
    <property type="entry name" value="Ferredoxin-NADP_redctase_2"/>
</dbReference>
<evidence type="ECO:0000313" key="4">
    <source>
        <dbReference type="EMBL" id="MTV48576.1"/>
    </source>
</evidence>
<gene>
    <name evidence="4" type="ORF">GJ688_06215</name>
</gene>
<sequence length="301" mass="32431">MAQVYDCIIVGCGPAGLSAALNLKIRNKSFIILGTKDCSQWLAKAERVDNYLGFPAISGSELRDRFFDHIHQQGIEQMDARVSAIYGGEGTFSLMAGRDTYQSRTVIVATGVHVERLLPGENELLGRGVSYCATCDGPLYKGKKVALIDYTQGEAWDEALFLSELAAKVYYLSATGQNEAKAFTPSTNPKNMEFPLGKVLALKGNESIASLQTDDQEIPIDGVFILRETMKAENLLPGLETRDGAIIVDAHMRTNMPGVFAGGDCTGKPYQLAKAVGQGAIAALSAVSFLDEQQRTPAKGL</sequence>
<dbReference type="PRINTS" id="PR00469">
    <property type="entry name" value="PNDRDTASEII"/>
</dbReference>
<dbReference type="PRINTS" id="PR00368">
    <property type="entry name" value="FADPNR"/>
</dbReference>
<dbReference type="PANTHER" id="PTHR48105">
    <property type="entry name" value="THIOREDOXIN REDUCTASE 1-RELATED-RELATED"/>
    <property type="match status" value="1"/>
</dbReference>
<name>A0A6I3SIE4_HELMO</name>
<accession>A0A6I3SIE4</accession>
<dbReference type="GO" id="GO:0016491">
    <property type="term" value="F:oxidoreductase activity"/>
    <property type="evidence" value="ECO:0007669"/>
    <property type="project" value="UniProtKB-KW"/>
</dbReference>
<dbReference type="Pfam" id="PF07992">
    <property type="entry name" value="Pyr_redox_2"/>
    <property type="match status" value="1"/>
</dbReference>
<dbReference type="AlphaFoldDB" id="A0A6I3SIE4"/>
<dbReference type="Gene3D" id="3.50.50.60">
    <property type="entry name" value="FAD/NAD(P)-binding domain"/>
    <property type="match status" value="2"/>
</dbReference>
<feature type="domain" description="FAD/NAD(P)-binding" evidence="3">
    <location>
        <begin position="5"/>
        <end position="279"/>
    </location>
</feature>
<protein>
    <submittedName>
        <fullName evidence="4">Thioredoxin reductase</fullName>
    </submittedName>
</protein>
<evidence type="ECO:0000259" key="3">
    <source>
        <dbReference type="Pfam" id="PF07992"/>
    </source>
</evidence>
<dbReference type="InterPro" id="IPR036188">
    <property type="entry name" value="FAD/NAD-bd_sf"/>
</dbReference>
<evidence type="ECO:0000256" key="1">
    <source>
        <dbReference type="ARBA" id="ARBA00022630"/>
    </source>
</evidence>
<evidence type="ECO:0000313" key="5">
    <source>
        <dbReference type="Proteomes" id="UP000430670"/>
    </source>
</evidence>
<evidence type="ECO:0000256" key="2">
    <source>
        <dbReference type="ARBA" id="ARBA00023002"/>
    </source>
</evidence>
<dbReference type="RefSeq" id="WP_170291727.1">
    <property type="nucleotide sequence ID" value="NZ_WNKU01000005.1"/>
</dbReference>
<dbReference type="SUPFAM" id="SSF51905">
    <property type="entry name" value="FAD/NAD(P)-binding domain"/>
    <property type="match status" value="2"/>
</dbReference>
<keyword evidence="5" id="KW-1185">Reference proteome</keyword>
<dbReference type="InterPro" id="IPR023753">
    <property type="entry name" value="FAD/NAD-binding_dom"/>
</dbReference>
<dbReference type="EMBL" id="WNKU01000005">
    <property type="protein sequence ID" value="MTV48576.1"/>
    <property type="molecule type" value="Genomic_DNA"/>
</dbReference>
<keyword evidence="1" id="KW-0285">Flavoprotein</keyword>
<keyword evidence="2" id="KW-0560">Oxidoreductase</keyword>
<proteinExistence type="predicted"/>
<comment type="caution">
    <text evidence="4">The sequence shown here is derived from an EMBL/GenBank/DDBJ whole genome shotgun (WGS) entry which is preliminary data.</text>
</comment>
<reference evidence="4 5" key="1">
    <citation type="submission" date="2019-11" db="EMBL/GenBank/DDBJ databases">
        <title>Whole-genome sequence of a the green, strictly anaerobic photosynthetic bacterium Heliobacillus mobilis DSM 6151.</title>
        <authorList>
            <person name="Kyndt J.A."/>
            <person name="Meyer T.E."/>
        </authorList>
    </citation>
    <scope>NUCLEOTIDE SEQUENCE [LARGE SCALE GENOMIC DNA]</scope>
    <source>
        <strain evidence="4 5">DSM 6151</strain>
    </source>
</reference>